<reference evidence="2 3" key="1">
    <citation type="journal article" date="2019" name="Nat. Ecol. Evol.">
        <title>Megaphylogeny resolves global patterns of mushroom evolution.</title>
        <authorList>
            <person name="Varga T."/>
            <person name="Krizsan K."/>
            <person name="Foldi C."/>
            <person name="Dima B."/>
            <person name="Sanchez-Garcia M."/>
            <person name="Sanchez-Ramirez S."/>
            <person name="Szollosi G.J."/>
            <person name="Szarkandi J.G."/>
            <person name="Papp V."/>
            <person name="Albert L."/>
            <person name="Andreopoulos W."/>
            <person name="Angelini C."/>
            <person name="Antonin V."/>
            <person name="Barry K.W."/>
            <person name="Bougher N.L."/>
            <person name="Buchanan P."/>
            <person name="Buyck B."/>
            <person name="Bense V."/>
            <person name="Catcheside P."/>
            <person name="Chovatia M."/>
            <person name="Cooper J."/>
            <person name="Damon W."/>
            <person name="Desjardin D."/>
            <person name="Finy P."/>
            <person name="Geml J."/>
            <person name="Haridas S."/>
            <person name="Hughes K."/>
            <person name="Justo A."/>
            <person name="Karasinski D."/>
            <person name="Kautmanova I."/>
            <person name="Kiss B."/>
            <person name="Kocsube S."/>
            <person name="Kotiranta H."/>
            <person name="LaButti K.M."/>
            <person name="Lechner B.E."/>
            <person name="Liimatainen K."/>
            <person name="Lipzen A."/>
            <person name="Lukacs Z."/>
            <person name="Mihaltcheva S."/>
            <person name="Morgado L.N."/>
            <person name="Niskanen T."/>
            <person name="Noordeloos M.E."/>
            <person name="Ohm R.A."/>
            <person name="Ortiz-Santana B."/>
            <person name="Ovrebo C."/>
            <person name="Racz N."/>
            <person name="Riley R."/>
            <person name="Savchenko A."/>
            <person name="Shiryaev A."/>
            <person name="Soop K."/>
            <person name="Spirin V."/>
            <person name="Szebenyi C."/>
            <person name="Tomsovsky M."/>
            <person name="Tulloss R.E."/>
            <person name="Uehling J."/>
            <person name="Grigoriev I.V."/>
            <person name="Vagvolgyi C."/>
            <person name="Papp T."/>
            <person name="Martin F.M."/>
            <person name="Miettinen O."/>
            <person name="Hibbett D.S."/>
            <person name="Nagy L.G."/>
        </authorList>
    </citation>
    <scope>NUCLEOTIDE SEQUENCE [LARGE SCALE GENOMIC DNA]</scope>
    <source>
        <strain evidence="2 3">CBS 309.79</strain>
    </source>
</reference>
<keyword evidence="3" id="KW-1185">Reference proteome</keyword>
<dbReference type="PANTHER" id="PTHR13360:SF1">
    <property type="entry name" value="ACTIVATING SIGNAL COINTEGRATOR 1 COMPLEX SUBUNIT 1"/>
    <property type="match status" value="1"/>
</dbReference>
<dbReference type="InterPro" id="IPR019510">
    <property type="entry name" value="AKAP7-like_phosphoesterase"/>
</dbReference>
<feature type="non-terminal residue" evidence="2">
    <location>
        <position position="241"/>
    </location>
</feature>
<feature type="domain" description="A-kinase anchor protein 7-like phosphoesterase" evidence="1">
    <location>
        <begin position="5"/>
        <end position="180"/>
    </location>
</feature>
<accession>A0A5C3QJ71</accession>
<dbReference type="Pfam" id="PF10469">
    <property type="entry name" value="AKAP7_NLS"/>
    <property type="match status" value="1"/>
</dbReference>
<dbReference type="STRING" id="1884261.A0A5C3QJ71"/>
<dbReference type="PANTHER" id="PTHR13360">
    <property type="entry name" value="ACTIVATING SIGNAL COINTEGRATOR 1 COMPLEX SUBUNIT 1"/>
    <property type="match status" value="1"/>
</dbReference>
<dbReference type="GO" id="GO:0005634">
    <property type="term" value="C:nucleus"/>
    <property type="evidence" value="ECO:0007669"/>
    <property type="project" value="TreeGrafter"/>
</dbReference>
<dbReference type="Proteomes" id="UP000305067">
    <property type="component" value="Unassembled WGS sequence"/>
</dbReference>
<dbReference type="GO" id="GO:0006307">
    <property type="term" value="P:DNA alkylation repair"/>
    <property type="evidence" value="ECO:0007669"/>
    <property type="project" value="InterPro"/>
</dbReference>
<proteinExistence type="predicted"/>
<sequence>GHHLPLRNRLAELQSRILDGCDPTASGVDPAICILPRRLHLTLGPISRSPYASQRNKAKLTIPTVVSHLESIRGKIIELLNGEPLMVPLERMDIMHPRTGSLEDAGVLWLGPDLRKGEEERKRETKVLERVTDFIHRSFKDAGYLVDTRPLKLHATFINTVYRKGKGKRRPFSYTQVLDALGLKDEVLPTRIPPPAPPGKISDVASVPMDLGMWRAEEVQICRLGSWGPENEYVSVGGVKL</sequence>
<dbReference type="GO" id="GO:0006355">
    <property type="term" value="P:regulation of DNA-templated transcription"/>
    <property type="evidence" value="ECO:0007669"/>
    <property type="project" value="TreeGrafter"/>
</dbReference>
<evidence type="ECO:0000313" key="2">
    <source>
        <dbReference type="EMBL" id="TFL01190.1"/>
    </source>
</evidence>
<dbReference type="EMBL" id="ML178825">
    <property type="protein sequence ID" value="TFL01190.1"/>
    <property type="molecule type" value="Genomic_DNA"/>
</dbReference>
<dbReference type="OrthoDB" id="277832at2759"/>
<dbReference type="InterPro" id="IPR009210">
    <property type="entry name" value="ASCC1"/>
</dbReference>
<dbReference type="Gene3D" id="3.90.1140.10">
    <property type="entry name" value="Cyclic phosphodiesterase"/>
    <property type="match status" value="1"/>
</dbReference>
<name>A0A5C3QJ71_9AGAR</name>
<organism evidence="2 3">
    <name type="scientific">Pterulicium gracile</name>
    <dbReference type="NCBI Taxonomy" id="1884261"/>
    <lineage>
        <taxon>Eukaryota</taxon>
        <taxon>Fungi</taxon>
        <taxon>Dikarya</taxon>
        <taxon>Basidiomycota</taxon>
        <taxon>Agaricomycotina</taxon>
        <taxon>Agaricomycetes</taxon>
        <taxon>Agaricomycetidae</taxon>
        <taxon>Agaricales</taxon>
        <taxon>Pleurotineae</taxon>
        <taxon>Pterulaceae</taxon>
        <taxon>Pterulicium</taxon>
    </lineage>
</organism>
<evidence type="ECO:0000259" key="1">
    <source>
        <dbReference type="Pfam" id="PF10469"/>
    </source>
</evidence>
<dbReference type="AlphaFoldDB" id="A0A5C3QJ71"/>
<gene>
    <name evidence="2" type="ORF">BDV98DRAFT_478149</name>
</gene>
<feature type="non-terminal residue" evidence="2">
    <location>
        <position position="1"/>
    </location>
</feature>
<protein>
    <recommendedName>
        <fullName evidence="1">A-kinase anchor protein 7-like phosphoesterase domain-containing protein</fullName>
    </recommendedName>
</protein>
<evidence type="ECO:0000313" key="3">
    <source>
        <dbReference type="Proteomes" id="UP000305067"/>
    </source>
</evidence>